<feature type="region of interest" description="Disordered" evidence="2">
    <location>
        <begin position="1"/>
        <end position="35"/>
    </location>
</feature>
<name>S8FW58_FOMSC</name>
<evidence type="ECO:0000313" key="4">
    <source>
        <dbReference type="Proteomes" id="UP000015241"/>
    </source>
</evidence>
<proteinExistence type="predicted"/>
<keyword evidence="4" id="KW-1185">Reference proteome</keyword>
<dbReference type="EMBL" id="KE504124">
    <property type="protein sequence ID" value="EPT05341.1"/>
    <property type="molecule type" value="Genomic_DNA"/>
</dbReference>
<feature type="region of interest" description="Disordered" evidence="2">
    <location>
        <begin position="403"/>
        <end position="456"/>
    </location>
</feature>
<organism evidence="3 4">
    <name type="scientific">Fomitopsis schrenkii</name>
    <name type="common">Brown rot fungus</name>
    <dbReference type="NCBI Taxonomy" id="2126942"/>
    <lineage>
        <taxon>Eukaryota</taxon>
        <taxon>Fungi</taxon>
        <taxon>Dikarya</taxon>
        <taxon>Basidiomycota</taxon>
        <taxon>Agaricomycotina</taxon>
        <taxon>Agaricomycetes</taxon>
        <taxon>Polyporales</taxon>
        <taxon>Fomitopsis</taxon>
    </lineage>
</organism>
<dbReference type="OrthoDB" id="2795386at2759"/>
<dbReference type="STRING" id="743788.S8FW58"/>
<evidence type="ECO:0000313" key="3">
    <source>
        <dbReference type="EMBL" id="EPT05341.1"/>
    </source>
</evidence>
<keyword evidence="1" id="KW-0175">Coiled coil</keyword>
<evidence type="ECO:0000256" key="2">
    <source>
        <dbReference type="SAM" id="MobiDB-lite"/>
    </source>
</evidence>
<dbReference type="InParanoid" id="S8FW58"/>
<sequence length="549" mass="59973">MSQVPSSSTSQFPKLSRNVSRASGLDRSSLAGQETTTLVNDNGATVEKSVHVGSHTLNVAALYDPGKKVGPADDCGTVLSLKARLWTGSRAARDFVKSKHLADPDAPIETCPHLINGHDHSDHHSRSVEPAVSGLGDQVESLAHQLAVANALKADTEVQVSELQHLLDLAFTGISQLQARNQELDCVCTDHERLLKGYEERTRDSETMLHSAVSQVEQLTSENEKLANQKAALYSALSESLATSGRKQEVLEAQLHQLKANLAARDAEVSSVRMELRDACRVADDRVKAVHSTWEKKVKEVVNQRARLHLEASEHRHKVAYLEKQKLTAEEALTTCKADLRVMTSKLRTAQDDLKLANAQVQAAQKREQASERHITFLESIVPVEGKEAKRLTDLSDKLEKTMAKSKRTRLQDVTNRRGTVAPLKDLREDTPAPARPMGKGPLAMSGHVSSTGTKNALSLQDKRLGTTVYPATPRILEPDCSMVSDSSASFVKMHASNLDISEGELLFGSLGTPATTFDHTLAATEARARRSMAAVLNTTLRVATRRRL</sequence>
<evidence type="ECO:0000256" key="1">
    <source>
        <dbReference type="SAM" id="Coils"/>
    </source>
</evidence>
<feature type="coiled-coil region" evidence="1">
    <location>
        <begin position="209"/>
        <end position="268"/>
    </location>
</feature>
<gene>
    <name evidence="3" type="ORF">FOMPIDRAFT_1013611</name>
</gene>
<accession>S8FW58</accession>
<dbReference type="AlphaFoldDB" id="S8FW58"/>
<dbReference type="Proteomes" id="UP000015241">
    <property type="component" value="Unassembled WGS sequence"/>
</dbReference>
<reference evidence="3 4" key="1">
    <citation type="journal article" date="2012" name="Science">
        <title>The Paleozoic origin of enzymatic lignin decomposition reconstructed from 31 fungal genomes.</title>
        <authorList>
            <person name="Floudas D."/>
            <person name="Binder M."/>
            <person name="Riley R."/>
            <person name="Barry K."/>
            <person name="Blanchette R.A."/>
            <person name="Henrissat B."/>
            <person name="Martinez A.T."/>
            <person name="Otillar R."/>
            <person name="Spatafora J.W."/>
            <person name="Yadav J.S."/>
            <person name="Aerts A."/>
            <person name="Benoit I."/>
            <person name="Boyd A."/>
            <person name="Carlson A."/>
            <person name="Copeland A."/>
            <person name="Coutinho P.M."/>
            <person name="de Vries R.P."/>
            <person name="Ferreira P."/>
            <person name="Findley K."/>
            <person name="Foster B."/>
            <person name="Gaskell J."/>
            <person name="Glotzer D."/>
            <person name="Gorecki P."/>
            <person name="Heitman J."/>
            <person name="Hesse C."/>
            <person name="Hori C."/>
            <person name="Igarashi K."/>
            <person name="Jurgens J.A."/>
            <person name="Kallen N."/>
            <person name="Kersten P."/>
            <person name="Kohler A."/>
            <person name="Kuees U."/>
            <person name="Kumar T.K.A."/>
            <person name="Kuo A."/>
            <person name="LaButti K."/>
            <person name="Larrondo L.F."/>
            <person name="Lindquist E."/>
            <person name="Ling A."/>
            <person name="Lombard V."/>
            <person name="Lucas S."/>
            <person name="Lundell T."/>
            <person name="Martin R."/>
            <person name="McLaughlin D.J."/>
            <person name="Morgenstern I."/>
            <person name="Morin E."/>
            <person name="Murat C."/>
            <person name="Nagy L.G."/>
            <person name="Nolan M."/>
            <person name="Ohm R.A."/>
            <person name="Patyshakuliyeva A."/>
            <person name="Rokas A."/>
            <person name="Ruiz-Duenas F.J."/>
            <person name="Sabat G."/>
            <person name="Salamov A."/>
            <person name="Samejima M."/>
            <person name="Schmutz J."/>
            <person name="Slot J.C."/>
            <person name="St John F."/>
            <person name="Stenlid J."/>
            <person name="Sun H."/>
            <person name="Sun S."/>
            <person name="Syed K."/>
            <person name="Tsang A."/>
            <person name="Wiebenga A."/>
            <person name="Young D."/>
            <person name="Pisabarro A."/>
            <person name="Eastwood D.C."/>
            <person name="Martin F."/>
            <person name="Cullen D."/>
            <person name="Grigoriev I.V."/>
            <person name="Hibbett D.S."/>
        </authorList>
    </citation>
    <scope>NUCLEOTIDE SEQUENCE</scope>
    <source>
        <strain evidence="4">FP-58527</strain>
    </source>
</reference>
<protein>
    <submittedName>
        <fullName evidence="3">Uncharacterized protein</fullName>
    </submittedName>
</protein>
<dbReference type="HOGENOM" id="CLU_496097_0_0_1"/>
<feature type="compositionally biased region" description="Polar residues" evidence="2">
    <location>
        <begin position="1"/>
        <end position="21"/>
    </location>
</feature>